<dbReference type="eggNOG" id="COG3311">
    <property type="taxonomic scope" value="Bacteria"/>
</dbReference>
<dbReference type="InterPro" id="IPR010260">
    <property type="entry name" value="AlpA"/>
</dbReference>
<dbReference type="STRING" id="29491.GCA_000820065_01684"/>
<dbReference type="Pfam" id="PF05930">
    <property type="entry name" value="Phage_AlpA"/>
    <property type="match status" value="1"/>
</dbReference>
<dbReference type="Proteomes" id="UP000000225">
    <property type="component" value="Chromosome"/>
</dbReference>
<proteinExistence type="predicted"/>
<evidence type="ECO:0000313" key="1">
    <source>
        <dbReference type="EMBL" id="ABO90933.1"/>
    </source>
</evidence>
<sequence length="77" mass="8597">MMRTNMEQHIAAPALRFIRVREAINRTGLSKSSIYDMMAQGQFPKTVRLGSGRSVAFIEAEIDAWMAERVAARNVAA</sequence>
<reference evidence="2" key="1">
    <citation type="journal article" date="2008" name="BMC Genomics">
        <title>The genome of Aeromonas salmonicida subsp. salmonicida A449: insights into the evolution of a fish pathogen.</title>
        <authorList>
            <person name="Reith M.E."/>
            <person name="Singh R.K."/>
            <person name="Curtis B."/>
            <person name="Boyd J.M."/>
            <person name="Bouevitch A."/>
            <person name="Kimball J."/>
            <person name="Munholland J."/>
            <person name="Murphy C."/>
            <person name="Sarty D."/>
            <person name="Williams J."/>
            <person name="Nash J.H."/>
            <person name="Johnson S.C."/>
            <person name="Brown L.L."/>
        </authorList>
    </citation>
    <scope>NUCLEOTIDE SEQUENCE [LARGE SCALE GENOMIC DNA]</scope>
    <source>
        <strain evidence="2">A449</strain>
    </source>
</reference>
<dbReference type="PANTHER" id="PTHR36154">
    <property type="entry name" value="DNA-BINDING TRANSCRIPTIONAL ACTIVATOR ALPA"/>
    <property type="match status" value="1"/>
</dbReference>
<evidence type="ECO:0000313" key="2">
    <source>
        <dbReference type="Proteomes" id="UP000000225"/>
    </source>
</evidence>
<organism evidence="1 2">
    <name type="scientific">Aeromonas salmonicida (strain A449)</name>
    <dbReference type="NCBI Taxonomy" id="382245"/>
    <lineage>
        <taxon>Bacteria</taxon>
        <taxon>Pseudomonadati</taxon>
        <taxon>Pseudomonadota</taxon>
        <taxon>Gammaproteobacteria</taxon>
        <taxon>Aeromonadales</taxon>
        <taxon>Aeromonadaceae</taxon>
        <taxon>Aeromonas</taxon>
    </lineage>
</organism>
<dbReference type="AlphaFoldDB" id="A4SPW1"/>
<dbReference type="HOGENOM" id="CLU_140176_15_1_6"/>
<gene>
    <name evidence="1" type="ordered locus">ASA_2928</name>
</gene>
<dbReference type="KEGG" id="asa:ASA_2928"/>
<dbReference type="SUPFAM" id="SSF46955">
    <property type="entry name" value="Putative DNA-binding domain"/>
    <property type="match status" value="1"/>
</dbReference>
<protein>
    <submittedName>
        <fullName evidence="1">Probable prophage regulatory protein</fullName>
    </submittedName>
</protein>
<dbReference type="PANTHER" id="PTHR36154:SF1">
    <property type="entry name" value="DNA-BINDING TRANSCRIPTIONAL ACTIVATOR ALPA"/>
    <property type="match status" value="1"/>
</dbReference>
<dbReference type="InterPro" id="IPR009061">
    <property type="entry name" value="DNA-bd_dom_put_sf"/>
</dbReference>
<dbReference type="Gene3D" id="1.10.238.160">
    <property type="match status" value="1"/>
</dbReference>
<accession>A4SPW1</accession>
<name>A4SPW1_AERS4</name>
<dbReference type="InterPro" id="IPR052931">
    <property type="entry name" value="Prophage_regulatory_activator"/>
</dbReference>
<dbReference type="EMBL" id="CP000644">
    <property type="protein sequence ID" value="ABO90933.1"/>
    <property type="molecule type" value="Genomic_DNA"/>
</dbReference>